<evidence type="ECO:0008006" key="3">
    <source>
        <dbReference type="Google" id="ProtNLM"/>
    </source>
</evidence>
<keyword evidence="2" id="KW-1185">Reference proteome</keyword>
<dbReference type="Proteomes" id="UP000319976">
    <property type="component" value="Chromosome"/>
</dbReference>
<dbReference type="RefSeq" id="WP_145266711.1">
    <property type="nucleotide sequence ID" value="NZ_CP036316.1"/>
</dbReference>
<evidence type="ECO:0000313" key="1">
    <source>
        <dbReference type="EMBL" id="QDT67064.1"/>
    </source>
</evidence>
<protein>
    <recommendedName>
        <fullName evidence="3">FlgN protein</fullName>
    </recommendedName>
</protein>
<dbReference type="OrthoDB" id="214956at2"/>
<organism evidence="1 2">
    <name type="scientific">Calycomorphotria hydatis</name>
    <dbReference type="NCBI Taxonomy" id="2528027"/>
    <lineage>
        <taxon>Bacteria</taxon>
        <taxon>Pseudomonadati</taxon>
        <taxon>Planctomycetota</taxon>
        <taxon>Planctomycetia</taxon>
        <taxon>Planctomycetales</taxon>
        <taxon>Planctomycetaceae</taxon>
        <taxon>Calycomorphotria</taxon>
    </lineage>
</organism>
<dbReference type="AlphaFoldDB" id="A0A517TFB6"/>
<reference evidence="1 2" key="1">
    <citation type="submission" date="2019-02" db="EMBL/GenBank/DDBJ databases">
        <title>Deep-cultivation of Planctomycetes and their phenomic and genomic characterization uncovers novel biology.</title>
        <authorList>
            <person name="Wiegand S."/>
            <person name="Jogler M."/>
            <person name="Boedeker C."/>
            <person name="Pinto D."/>
            <person name="Vollmers J."/>
            <person name="Rivas-Marin E."/>
            <person name="Kohn T."/>
            <person name="Peeters S.H."/>
            <person name="Heuer A."/>
            <person name="Rast P."/>
            <person name="Oberbeckmann S."/>
            <person name="Bunk B."/>
            <person name="Jeske O."/>
            <person name="Meyerdierks A."/>
            <person name="Storesund J.E."/>
            <person name="Kallscheuer N."/>
            <person name="Luecker S."/>
            <person name="Lage O.M."/>
            <person name="Pohl T."/>
            <person name="Merkel B.J."/>
            <person name="Hornburger P."/>
            <person name="Mueller R.-W."/>
            <person name="Bruemmer F."/>
            <person name="Labrenz M."/>
            <person name="Spormann A.M."/>
            <person name="Op den Camp H."/>
            <person name="Overmann J."/>
            <person name="Amann R."/>
            <person name="Jetten M.S.M."/>
            <person name="Mascher T."/>
            <person name="Medema M.H."/>
            <person name="Devos D.P."/>
            <person name="Kaster A.-K."/>
            <person name="Ovreas L."/>
            <person name="Rohde M."/>
            <person name="Galperin M.Y."/>
            <person name="Jogler C."/>
        </authorList>
    </citation>
    <scope>NUCLEOTIDE SEQUENCE [LARGE SCALE GENOMIC DNA]</scope>
    <source>
        <strain evidence="1 2">V22</strain>
    </source>
</reference>
<proteinExistence type="predicted"/>
<sequence>MSDLPDLTSLTGEELTDEQLQAILNQIDLDIVNLLRDGKLAALKYSILGSAGRTGDRAANLQSLLNARDHYQQLLESRPTISATQAEFF</sequence>
<evidence type="ECO:0000313" key="2">
    <source>
        <dbReference type="Proteomes" id="UP000319976"/>
    </source>
</evidence>
<dbReference type="KEGG" id="chya:V22_43360"/>
<accession>A0A517TFB6</accession>
<gene>
    <name evidence="1" type="ORF">V22_43360</name>
</gene>
<dbReference type="EMBL" id="CP036316">
    <property type="protein sequence ID" value="QDT67064.1"/>
    <property type="molecule type" value="Genomic_DNA"/>
</dbReference>
<name>A0A517TFB6_9PLAN</name>